<keyword evidence="1" id="KW-0472">Membrane</keyword>
<feature type="domain" description="Neurotransmitter-gated ion-channel ligand-binding" evidence="2">
    <location>
        <begin position="70"/>
        <end position="293"/>
    </location>
</feature>
<dbReference type="PANTHER" id="PTHR18945">
    <property type="entry name" value="NEUROTRANSMITTER GATED ION CHANNEL"/>
    <property type="match status" value="1"/>
</dbReference>
<dbReference type="Pfam" id="PF02931">
    <property type="entry name" value="Neur_chan_LBD"/>
    <property type="match status" value="1"/>
</dbReference>
<name>A0AA36HEV3_CYLNA</name>
<dbReference type="GO" id="GO:0004888">
    <property type="term" value="F:transmembrane signaling receptor activity"/>
    <property type="evidence" value="ECO:0007669"/>
    <property type="project" value="InterPro"/>
</dbReference>
<dbReference type="GO" id="GO:0005230">
    <property type="term" value="F:extracellular ligand-gated monoatomic ion channel activity"/>
    <property type="evidence" value="ECO:0007669"/>
    <property type="project" value="InterPro"/>
</dbReference>
<dbReference type="Gene3D" id="2.70.170.10">
    <property type="entry name" value="Neurotransmitter-gated ion-channel ligand-binding domain"/>
    <property type="match status" value="1"/>
</dbReference>
<dbReference type="GO" id="GO:0016020">
    <property type="term" value="C:membrane"/>
    <property type="evidence" value="ECO:0007669"/>
    <property type="project" value="InterPro"/>
</dbReference>
<keyword evidence="1" id="KW-1133">Transmembrane helix</keyword>
<dbReference type="InterPro" id="IPR006201">
    <property type="entry name" value="Neur_channel"/>
</dbReference>
<sequence>MVPLQTYNSIQTLEVTELSFEKRCGLWRSGRFEMGDAVDLTLFNALTLLLPPVSELKQDLETQMSNERKIINTIFDAKIYDANVPSDPPAEVLPLFFVDHVEALNEEQQLMILHGGLLLIWRDSRLVWNASEYGNIHEITRRRVLLDGKIWLPKVYLTELFFRTANILNFETTELTITNMGHIRCMVDVLVKTTCYFEYDNYPHDTQNCSFTMYSPFTIEKMKFTDYGGAEKTHYQSRSGKPSKVDVGDFLLEKIEAKNIYLVPGSKVIESVEGYPKKMVRSVFYFNLIFRRHNIFYTTRMAMPLFTISCLTYAFCLLQSQHGLIWLLLCLVVQIMNGAILMENLPPDYKKMPTIGFVATLVLFETIVLIIWRFLTIFFIQSMPERADIRSRIEVIEKFLCVYLMIRIIHIYVRLF</sequence>
<proteinExistence type="predicted"/>
<reference evidence="3" key="1">
    <citation type="submission" date="2023-07" db="EMBL/GenBank/DDBJ databases">
        <authorList>
            <consortium name="CYATHOMIX"/>
        </authorList>
    </citation>
    <scope>NUCLEOTIDE SEQUENCE</scope>
    <source>
        <strain evidence="3">N/A</strain>
    </source>
</reference>
<dbReference type="SUPFAM" id="SSF63712">
    <property type="entry name" value="Nicotinic receptor ligand binding domain-like"/>
    <property type="match status" value="1"/>
</dbReference>
<protein>
    <recommendedName>
        <fullName evidence="2">Neurotransmitter-gated ion-channel ligand-binding domain-containing protein</fullName>
    </recommendedName>
</protein>
<feature type="transmembrane region" description="Helical" evidence="1">
    <location>
        <begin position="325"/>
        <end position="342"/>
    </location>
</feature>
<accession>A0AA36HEV3</accession>
<organism evidence="3 4">
    <name type="scientific">Cylicocyclus nassatus</name>
    <name type="common">Nematode worm</name>
    <dbReference type="NCBI Taxonomy" id="53992"/>
    <lineage>
        <taxon>Eukaryota</taxon>
        <taxon>Metazoa</taxon>
        <taxon>Ecdysozoa</taxon>
        <taxon>Nematoda</taxon>
        <taxon>Chromadorea</taxon>
        <taxon>Rhabditida</taxon>
        <taxon>Rhabditina</taxon>
        <taxon>Rhabditomorpha</taxon>
        <taxon>Strongyloidea</taxon>
        <taxon>Strongylidae</taxon>
        <taxon>Cylicocyclus</taxon>
    </lineage>
</organism>
<dbReference type="InterPro" id="IPR006202">
    <property type="entry name" value="Neur_chan_lig-bd"/>
</dbReference>
<gene>
    <name evidence="3" type="ORF">CYNAS_LOCUS21464</name>
</gene>
<evidence type="ECO:0000313" key="3">
    <source>
        <dbReference type="EMBL" id="CAJ0609481.1"/>
    </source>
</evidence>
<evidence type="ECO:0000313" key="4">
    <source>
        <dbReference type="Proteomes" id="UP001176961"/>
    </source>
</evidence>
<dbReference type="Proteomes" id="UP001176961">
    <property type="component" value="Unassembled WGS sequence"/>
</dbReference>
<feature type="transmembrane region" description="Helical" evidence="1">
    <location>
        <begin position="354"/>
        <end position="375"/>
    </location>
</feature>
<dbReference type="InterPro" id="IPR036734">
    <property type="entry name" value="Neur_chan_lig-bd_sf"/>
</dbReference>
<feature type="transmembrane region" description="Helical" evidence="1">
    <location>
        <begin position="301"/>
        <end position="318"/>
    </location>
</feature>
<dbReference type="AlphaFoldDB" id="A0AA36HEV3"/>
<comment type="caution">
    <text evidence="3">The sequence shown here is derived from an EMBL/GenBank/DDBJ whole genome shotgun (WGS) entry which is preliminary data.</text>
</comment>
<evidence type="ECO:0000256" key="1">
    <source>
        <dbReference type="SAM" id="Phobius"/>
    </source>
</evidence>
<evidence type="ECO:0000259" key="2">
    <source>
        <dbReference type="Pfam" id="PF02931"/>
    </source>
</evidence>
<dbReference type="CDD" id="cd18989">
    <property type="entry name" value="LGIC_ECD_cation"/>
    <property type="match status" value="1"/>
</dbReference>
<dbReference type="EMBL" id="CATQJL010000326">
    <property type="protein sequence ID" value="CAJ0609481.1"/>
    <property type="molecule type" value="Genomic_DNA"/>
</dbReference>
<keyword evidence="1" id="KW-0812">Transmembrane</keyword>
<keyword evidence="4" id="KW-1185">Reference proteome</keyword>